<evidence type="ECO:0000256" key="1">
    <source>
        <dbReference type="SAM" id="MobiDB-lite"/>
    </source>
</evidence>
<protein>
    <recommendedName>
        <fullName evidence="5">DUF4245 domain-containing protein</fullName>
    </recommendedName>
</protein>
<sequence>MSRQRQPAIVAELGRPETPEETLARKAEASRKRRSRQTITNLWLSLIASLGVVLVLVLIVPRGDQQFAPDVDYRQVAQEAQGAVDAPLVVPELGSGWRSNSAELRTSAADKIVTWYIGFLTPAKDYLGFSQGVDANPTWLSTLLQKSRADSTTRIGGREWTVYDNRETGGHGNVEYALSTETADGIYAVYGTADPAEAEQLAAAVGKDLDANE</sequence>
<keyword evidence="4" id="KW-1185">Reference proteome</keyword>
<organism evidence="3 4">
    <name type="scientific">Naasia aerilata</name>
    <dbReference type="NCBI Taxonomy" id="1162966"/>
    <lineage>
        <taxon>Bacteria</taxon>
        <taxon>Bacillati</taxon>
        <taxon>Actinomycetota</taxon>
        <taxon>Actinomycetes</taxon>
        <taxon>Micrococcales</taxon>
        <taxon>Microbacteriaceae</taxon>
        <taxon>Naasia</taxon>
    </lineage>
</organism>
<name>A0ABN6XIF6_9MICO</name>
<dbReference type="InterPro" id="IPR025339">
    <property type="entry name" value="DUF4245"/>
</dbReference>
<keyword evidence="2" id="KW-1133">Transmembrane helix</keyword>
<feature type="transmembrane region" description="Helical" evidence="2">
    <location>
        <begin position="41"/>
        <end position="60"/>
    </location>
</feature>
<evidence type="ECO:0000256" key="2">
    <source>
        <dbReference type="SAM" id="Phobius"/>
    </source>
</evidence>
<evidence type="ECO:0000313" key="3">
    <source>
        <dbReference type="EMBL" id="BDZ44659.1"/>
    </source>
</evidence>
<dbReference type="Proteomes" id="UP001321498">
    <property type="component" value="Chromosome"/>
</dbReference>
<proteinExistence type="predicted"/>
<dbReference type="RefSeq" id="WP_286278093.1">
    <property type="nucleotide sequence ID" value="NZ_AP027731.1"/>
</dbReference>
<feature type="compositionally biased region" description="Basic and acidic residues" evidence="1">
    <location>
        <begin position="14"/>
        <end position="30"/>
    </location>
</feature>
<keyword evidence="2" id="KW-0812">Transmembrane</keyword>
<feature type="region of interest" description="Disordered" evidence="1">
    <location>
        <begin position="1"/>
        <end position="30"/>
    </location>
</feature>
<dbReference type="Pfam" id="PF14030">
    <property type="entry name" value="DUF4245"/>
    <property type="match status" value="1"/>
</dbReference>
<accession>A0ABN6XIF6</accession>
<evidence type="ECO:0008006" key="5">
    <source>
        <dbReference type="Google" id="ProtNLM"/>
    </source>
</evidence>
<dbReference type="EMBL" id="AP027731">
    <property type="protein sequence ID" value="BDZ44659.1"/>
    <property type="molecule type" value="Genomic_DNA"/>
</dbReference>
<reference evidence="4" key="1">
    <citation type="journal article" date="2019" name="Int. J. Syst. Evol. Microbiol.">
        <title>The Global Catalogue of Microorganisms (GCM) 10K type strain sequencing project: providing services to taxonomists for standard genome sequencing and annotation.</title>
        <authorList>
            <consortium name="The Broad Institute Genomics Platform"/>
            <consortium name="The Broad Institute Genome Sequencing Center for Infectious Disease"/>
            <person name="Wu L."/>
            <person name="Ma J."/>
        </authorList>
    </citation>
    <scope>NUCLEOTIDE SEQUENCE [LARGE SCALE GENOMIC DNA]</scope>
    <source>
        <strain evidence="4">NBRC 108725</strain>
    </source>
</reference>
<evidence type="ECO:0000313" key="4">
    <source>
        <dbReference type="Proteomes" id="UP001321498"/>
    </source>
</evidence>
<gene>
    <name evidence="3" type="ORF">GCM10025866_05680</name>
</gene>
<keyword evidence="2" id="KW-0472">Membrane</keyword>